<protein>
    <submittedName>
        <fullName evidence="2">Minor capsid component</fullName>
    </submittedName>
</protein>
<organism evidence="2">
    <name type="scientific">Siphoviridae sp. ct60x17</name>
    <dbReference type="NCBI Taxonomy" id="2823565"/>
    <lineage>
        <taxon>Viruses</taxon>
        <taxon>Duplodnaviria</taxon>
        <taxon>Heunggongvirae</taxon>
        <taxon>Uroviricota</taxon>
        <taxon>Caudoviricetes</taxon>
    </lineage>
</organism>
<feature type="domain" description="Phage head morphogenesis" evidence="1">
    <location>
        <begin position="90"/>
        <end position="182"/>
    </location>
</feature>
<dbReference type="EMBL" id="BK014680">
    <property type="protein sequence ID" value="DAD67522.1"/>
    <property type="molecule type" value="Genomic_DNA"/>
</dbReference>
<evidence type="ECO:0000259" key="1">
    <source>
        <dbReference type="Pfam" id="PF04233"/>
    </source>
</evidence>
<evidence type="ECO:0000313" key="2">
    <source>
        <dbReference type="EMBL" id="DAD67522.1"/>
    </source>
</evidence>
<dbReference type="InterPro" id="IPR006528">
    <property type="entry name" value="Phage_head_morphogenesis_dom"/>
</dbReference>
<sequence>MSRLIEGYIREAFEERSISEAQSKELWQYYYKHLNKALAEGYNPTIEETNTELVTSLKHNLARFSAFKETSFKQQIEQALIKEGKVLSWQEFKAEANKLNIEYNRRWLQTEYNQTVANALSAQKYEEYIANKRVYPNLTYHAVHDERTRETHRAWDGLTLPVEHSFWKTHLPPNDWGCRCYVEPTADPVTEGVRTEEVPIKEAFANNPALSGEIFPVIPYVKGMSEKAIKEVEKQVEKRLEKLGENYIEKVIKEYPNGGKINISNLVNTEGADYERVYKCCDFFAKQGHETTILPHFSSPLKNKIYQQLYADLQGTPYWGKCPDFKVGNKFYEHEGHRDAKNSLPNMLSRGLKQSDCIIIDEGNYTMEHLKKLIKFRINEGKQISEVWILKESGELIKVEFL</sequence>
<accession>A0A8S5LC33</accession>
<reference evidence="2" key="1">
    <citation type="journal article" date="2021" name="Proc. Natl. Acad. Sci. U.S.A.">
        <title>A Catalog of Tens of Thousands of Viruses from Human Metagenomes Reveals Hidden Associations with Chronic Diseases.</title>
        <authorList>
            <person name="Tisza M.J."/>
            <person name="Buck C.B."/>
        </authorList>
    </citation>
    <scope>NUCLEOTIDE SEQUENCE</scope>
    <source>
        <strain evidence="2">Ct60x17</strain>
    </source>
</reference>
<dbReference type="Gene3D" id="3.40.1350.120">
    <property type="match status" value="1"/>
</dbReference>
<proteinExistence type="predicted"/>
<name>A0A8S5LC33_9CAUD</name>
<dbReference type="Pfam" id="PF04233">
    <property type="entry name" value="Phage_Mu_F"/>
    <property type="match status" value="1"/>
</dbReference>